<organism evidence="2">
    <name type="scientific">metagenome</name>
    <dbReference type="NCBI Taxonomy" id="256318"/>
    <lineage>
        <taxon>unclassified sequences</taxon>
        <taxon>metagenomes</taxon>
    </lineage>
</organism>
<accession>A0A2P2C1Y8</accession>
<reference evidence="2" key="1">
    <citation type="submission" date="2015-08" db="EMBL/GenBank/DDBJ databases">
        <authorList>
            <person name="Babu N.S."/>
            <person name="Beckwith C.J."/>
            <person name="Beseler K.G."/>
            <person name="Brison A."/>
            <person name="Carone J.V."/>
            <person name="Caskin T.P."/>
            <person name="Diamond M."/>
            <person name="Durham M.E."/>
            <person name="Foxe J.M."/>
            <person name="Go M."/>
            <person name="Henderson B.A."/>
            <person name="Jones I.B."/>
            <person name="McGettigan J.A."/>
            <person name="Micheletti S.J."/>
            <person name="Nasrallah M.E."/>
            <person name="Ortiz D."/>
            <person name="Piller C.R."/>
            <person name="Privatt S.R."/>
            <person name="Schneider S.L."/>
            <person name="Sharp S."/>
            <person name="Smith T.C."/>
            <person name="Stanton J.D."/>
            <person name="Ullery H.E."/>
            <person name="Wilson R.J."/>
            <person name="Serrano M.G."/>
            <person name="Buck G."/>
            <person name="Lee V."/>
            <person name="Wang Y."/>
            <person name="Carvalho R."/>
            <person name="Voegtly L."/>
            <person name="Shi R."/>
            <person name="Duckworth R."/>
            <person name="Johnson A."/>
            <person name="Loviza R."/>
            <person name="Walstead R."/>
            <person name="Shah Z."/>
            <person name="Kiflezghi M."/>
            <person name="Wade K."/>
            <person name="Ball S.L."/>
            <person name="Bradley K.W."/>
            <person name="Asai D.J."/>
            <person name="Bowman C.A."/>
            <person name="Russell D.A."/>
            <person name="Pope W.H."/>
            <person name="Jacobs-Sera D."/>
            <person name="Hendrix R.W."/>
            <person name="Hatfull G.F."/>
        </authorList>
    </citation>
    <scope>NUCLEOTIDE SEQUENCE</scope>
</reference>
<sequence>MRERGVRGSPGPGCRPTSMRIAQGLRGPDTEAAASNSERGSSLAKGRAADLVNAEHRDEVAFLSGPAAAIDKYEDAPHGATTVRPAAGRPHLVCETCQIVRCRTAP</sequence>
<name>A0A2P2C1Y8_9ZZZZ</name>
<evidence type="ECO:0000313" key="2">
    <source>
        <dbReference type="EMBL" id="CUR56011.1"/>
    </source>
</evidence>
<protein>
    <submittedName>
        <fullName evidence="2">Uncharacterized protein</fullName>
    </submittedName>
</protein>
<dbReference type="AlphaFoldDB" id="A0A2P2C1Y8"/>
<evidence type="ECO:0000256" key="1">
    <source>
        <dbReference type="SAM" id="MobiDB-lite"/>
    </source>
</evidence>
<dbReference type="EMBL" id="CZKB01000001">
    <property type="protein sequence ID" value="CUR56011.1"/>
    <property type="molecule type" value="Genomic_DNA"/>
</dbReference>
<gene>
    <name evidence="2" type="ORF">NOCA110078</name>
</gene>
<feature type="region of interest" description="Disordered" evidence="1">
    <location>
        <begin position="1"/>
        <end position="48"/>
    </location>
</feature>
<proteinExistence type="predicted"/>